<dbReference type="Proteomes" id="UP000276133">
    <property type="component" value="Unassembled WGS sequence"/>
</dbReference>
<reference evidence="1 2" key="1">
    <citation type="journal article" date="2018" name="Sci. Rep.">
        <title>Genomic signatures of local adaptation to the degree of environmental predictability in rotifers.</title>
        <authorList>
            <person name="Franch-Gras L."/>
            <person name="Hahn C."/>
            <person name="Garcia-Roger E.M."/>
            <person name="Carmona M.J."/>
            <person name="Serra M."/>
            <person name="Gomez A."/>
        </authorList>
    </citation>
    <scope>NUCLEOTIDE SEQUENCE [LARGE SCALE GENOMIC DNA]</scope>
    <source>
        <strain evidence="1">HYR1</strain>
    </source>
</reference>
<gene>
    <name evidence="1" type="ORF">BpHYR1_019455</name>
</gene>
<protein>
    <submittedName>
        <fullName evidence="1">Uncharacterized protein</fullName>
    </submittedName>
</protein>
<accession>A0A3M7SFD6</accession>
<keyword evidence="2" id="KW-1185">Reference proteome</keyword>
<evidence type="ECO:0000313" key="2">
    <source>
        <dbReference type="Proteomes" id="UP000276133"/>
    </source>
</evidence>
<comment type="caution">
    <text evidence="1">The sequence shown here is derived from an EMBL/GenBank/DDBJ whole genome shotgun (WGS) entry which is preliminary data.</text>
</comment>
<proteinExistence type="predicted"/>
<organism evidence="1 2">
    <name type="scientific">Brachionus plicatilis</name>
    <name type="common">Marine rotifer</name>
    <name type="synonym">Brachionus muelleri</name>
    <dbReference type="NCBI Taxonomy" id="10195"/>
    <lineage>
        <taxon>Eukaryota</taxon>
        <taxon>Metazoa</taxon>
        <taxon>Spiralia</taxon>
        <taxon>Gnathifera</taxon>
        <taxon>Rotifera</taxon>
        <taxon>Eurotatoria</taxon>
        <taxon>Monogononta</taxon>
        <taxon>Pseudotrocha</taxon>
        <taxon>Ploima</taxon>
        <taxon>Brachionidae</taxon>
        <taxon>Brachionus</taxon>
    </lineage>
</organism>
<dbReference type="EMBL" id="REGN01001492">
    <property type="protein sequence ID" value="RNA34357.1"/>
    <property type="molecule type" value="Genomic_DNA"/>
</dbReference>
<name>A0A3M7SFD6_BRAPC</name>
<sequence>MKKIFLPI</sequence>
<evidence type="ECO:0000313" key="1">
    <source>
        <dbReference type="EMBL" id="RNA34357.1"/>
    </source>
</evidence>